<dbReference type="CDD" id="cd10449">
    <property type="entry name" value="GIY-YIG_SLX1_like"/>
    <property type="match status" value="1"/>
</dbReference>
<dbReference type="Proteomes" id="UP000192610">
    <property type="component" value="Unassembled WGS sequence"/>
</dbReference>
<evidence type="ECO:0000256" key="1">
    <source>
        <dbReference type="ARBA" id="ARBA00007435"/>
    </source>
</evidence>
<evidence type="ECO:0000259" key="2">
    <source>
        <dbReference type="PROSITE" id="PS50164"/>
    </source>
</evidence>
<dbReference type="InterPro" id="IPR000305">
    <property type="entry name" value="GIY-YIG_endonuc"/>
</dbReference>
<dbReference type="InterPro" id="IPR035901">
    <property type="entry name" value="GIY-YIG_endonuc_sf"/>
</dbReference>
<keyword evidence="4" id="KW-1185">Reference proteome</keyword>
<gene>
    <name evidence="3" type="ORF">A4H97_26255</name>
</gene>
<dbReference type="PROSITE" id="PS50164">
    <property type="entry name" value="GIY_YIG"/>
    <property type="match status" value="1"/>
</dbReference>
<keyword evidence="3" id="KW-0540">Nuclease</keyword>
<dbReference type="SUPFAM" id="SSF82771">
    <property type="entry name" value="GIY-YIG endonuclease"/>
    <property type="match status" value="1"/>
</dbReference>
<dbReference type="PANTHER" id="PTHR34477">
    <property type="entry name" value="UPF0213 PROTEIN YHBQ"/>
    <property type="match status" value="1"/>
</dbReference>
<evidence type="ECO:0000313" key="3">
    <source>
        <dbReference type="EMBL" id="OQP52116.1"/>
    </source>
</evidence>
<keyword evidence="3" id="KW-0255">Endonuclease</keyword>
<comment type="caution">
    <text evidence="3">The sequence shown here is derived from an EMBL/GenBank/DDBJ whole genome shotgun (WGS) entry which is preliminary data.</text>
</comment>
<dbReference type="PANTHER" id="PTHR34477:SF1">
    <property type="entry name" value="UPF0213 PROTEIN YHBQ"/>
    <property type="match status" value="1"/>
</dbReference>
<dbReference type="GO" id="GO:0004519">
    <property type="term" value="F:endonuclease activity"/>
    <property type="evidence" value="ECO:0007669"/>
    <property type="project" value="UniProtKB-KW"/>
</dbReference>
<dbReference type="OrthoDB" id="677560at2"/>
<dbReference type="Gene3D" id="3.40.1440.10">
    <property type="entry name" value="GIY-YIG endonuclease"/>
    <property type="match status" value="1"/>
</dbReference>
<accession>A0A1V9F1J9</accession>
<name>A0A1V9F1J9_9BACT</name>
<sequence length="90" mass="10590">MFTVYVLYSIHFDKIYIGYSSDLADRFKSHNELATKGWTIKFRPWSILHTEDFVSKSEAMKRELQLKSAAGRRFIRELVTKNQLRDNSSA</sequence>
<protein>
    <submittedName>
        <fullName evidence="3">Endonuclease</fullName>
    </submittedName>
</protein>
<comment type="similarity">
    <text evidence="1">Belongs to the UPF0213 family.</text>
</comment>
<reference evidence="4" key="1">
    <citation type="submission" date="2016-04" db="EMBL/GenBank/DDBJ databases">
        <authorList>
            <person name="Chen L."/>
            <person name="Zhuang W."/>
            <person name="Wang G."/>
        </authorList>
    </citation>
    <scope>NUCLEOTIDE SEQUENCE [LARGE SCALE GENOMIC DNA]</scope>
    <source>
        <strain evidence="4">17621</strain>
    </source>
</reference>
<feature type="domain" description="GIY-YIG" evidence="2">
    <location>
        <begin position="1"/>
        <end position="76"/>
    </location>
</feature>
<dbReference type="AlphaFoldDB" id="A0A1V9F1J9"/>
<organism evidence="3 4">
    <name type="scientific">Niastella yeongjuensis</name>
    <dbReference type="NCBI Taxonomy" id="354355"/>
    <lineage>
        <taxon>Bacteria</taxon>
        <taxon>Pseudomonadati</taxon>
        <taxon>Bacteroidota</taxon>
        <taxon>Chitinophagia</taxon>
        <taxon>Chitinophagales</taxon>
        <taxon>Chitinophagaceae</taxon>
        <taxon>Niastella</taxon>
    </lineage>
</organism>
<evidence type="ECO:0000313" key="4">
    <source>
        <dbReference type="Proteomes" id="UP000192610"/>
    </source>
</evidence>
<dbReference type="Pfam" id="PF01541">
    <property type="entry name" value="GIY-YIG"/>
    <property type="match status" value="1"/>
</dbReference>
<dbReference type="InterPro" id="IPR050190">
    <property type="entry name" value="UPF0213_domain"/>
</dbReference>
<proteinExistence type="inferred from homology"/>
<dbReference type="STRING" id="354355.SAMN05660816_05599"/>
<dbReference type="EMBL" id="LVXG01000009">
    <property type="protein sequence ID" value="OQP52116.1"/>
    <property type="molecule type" value="Genomic_DNA"/>
</dbReference>
<keyword evidence="3" id="KW-0378">Hydrolase</keyword>
<dbReference type="RefSeq" id="WP_081198298.1">
    <property type="nucleotide sequence ID" value="NZ_FOCZ01000013.1"/>
</dbReference>